<dbReference type="InterPro" id="IPR050117">
    <property type="entry name" value="MAPK"/>
</dbReference>
<protein>
    <recommendedName>
        <fullName evidence="5">EKC/KEOPS complex subunit BUD32</fullName>
        <ecNumber evidence="3">2.7.11.1</ecNumber>
    </recommendedName>
    <alternativeName>
        <fullName evidence="9 10">Atypical Serine/threonine protein kinase BUD32</fullName>
    </alternativeName>
    <alternativeName>
        <fullName evidence="4">EKC/KEOPS complex subunit bud32</fullName>
    </alternativeName>
</protein>
<reference evidence="14 15" key="1">
    <citation type="submission" date="2019-03" db="EMBL/GenBank/DDBJ databases">
        <title>Draft genome sequence of Xylaria hypoxylon DSM 108379, a ubiquitous saprotrophic-parasitic fungi on hardwood.</title>
        <authorList>
            <person name="Buettner E."/>
            <person name="Leonhardt S."/>
            <person name="Gebauer A.M."/>
            <person name="Liers C."/>
            <person name="Hofrichter M."/>
            <person name="Kellner H."/>
        </authorList>
    </citation>
    <scope>NUCLEOTIDE SEQUENCE [LARGE SCALE GENOMIC DNA]</scope>
    <source>
        <strain evidence="14 15">DSM 108379</strain>
    </source>
</reference>
<evidence type="ECO:0000256" key="5">
    <source>
        <dbReference type="ARBA" id="ARBA00019973"/>
    </source>
</evidence>
<gene>
    <name evidence="14" type="ORF">E0Z10_g4902</name>
</gene>
<keyword evidence="8" id="KW-0067">ATP-binding</keyword>
<evidence type="ECO:0000256" key="12">
    <source>
        <dbReference type="ARBA" id="ARBA00048679"/>
    </source>
</evidence>
<accession>A0A4Z0Z2M7</accession>
<dbReference type="STRING" id="37992.A0A4Z0Z2M7"/>
<comment type="function">
    <text evidence="1">Component of the EKC/KEOPS complex that is required for the formation of a threonylcarbamoyl group on adenosine at position 37 (t(6)A37) in tRNAs that read codons beginning with adenine. The complex is probably involved in the transfer of the threonylcarbamoyl moiety of threonylcarbamoyl-AMP (TC-AMP) to the N6 group of A37. BUD32 has ATPase activity in the context of the EKC/KEOPS complex and likely plays a supporting role to the catalytic subunit KAE1. The EKC/KEOPS complex also promotes both telomere uncapping and telomere elongation. The complex is required for efficient recruitment of transcriptional coactivators.</text>
</comment>
<dbReference type="SUPFAM" id="SSF56112">
    <property type="entry name" value="Protein kinase-like (PK-like)"/>
    <property type="match status" value="1"/>
</dbReference>
<comment type="catalytic activity">
    <reaction evidence="11">
        <text>L-threonyl-[protein] + ATP = O-phospho-L-threonyl-[protein] + ADP + H(+)</text>
        <dbReference type="Rhea" id="RHEA:46608"/>
        <dbReference type="Rhea" id="RHEA-COMP:11060"/>
        <dbReference type="Rhea" id="RHEA-COMP:11605"/>
        <dbReference type="ChEBI" id="CHEBI:15378"/>
        <dbReference type="ChEBI" id="CHEBI:30013"/>
        <dbReference type="ChEBI" id="CHEBI:30616"/>
        <dbReference type="ChEBI" id="CHEBI:61977"/>
        <dbReference type="ChEBI" id="CHEBI:456216"/>
        <dbReference type="EC" id="2.7.11.1"/>
    </reaction>
</comment>
<dbReference type="AlphaFoldDB" id="A0A4Z0Z2M7"/>
<name>A0A4Z0Z2M7_9PEZI</name>
<evidence type="ECO:0000256" key="6">
    <source>
        <dbReference type="ARBA" id="ARBA00022527"/>
    </source>
</evidence>
<keyword evidence="6" id="KW-0723">Serine/threonine-protein kinase</keyword>
<keyword evidence="7" id="KW-0547">Nucleotide-binding</keyword>
<sequence>MQVYGYPVSEWRLDLDNLKPSTKKDSTEVCGQIVQALAFLHNKGVCHGDFRPSNILMKLDQDALHELDLTQMAELLGEAEAYEVKTVSGKSPCPKGPEYCVLSVRQMWCEKLLIPEIVIVDFGESFFVNDPRNGTGIPTPYAAPEVLFHQTIGSSVDIWSLACTIYEVRTRDKLFGGSFYGSKVNRVVYEMEIILGPLAKPYREVWEHEGLEGPDDIIKVYEENDNCDSAATCSLASLECERRDCITGTGYDDILEAMLGTEREQYHSLLSEDRWEPPIKYQYEKEEVLALADFLRRLLKYHPDERLGADDVLQHPWLQNTRASHKMQARVSKEELL</sequence>
<evidence type="ECO:0000256" key="9">
    <source>
        <dbReference type="ARBA" id="ARBA00030980"/>
    </source>
</evidence>
<dbReference type="Proteomes" id="UP000297716">
    <property type="component" value="Unassembled WGS sequence"/>
</dbReference>
<evidence type="ECO:0000256" key="8">
    <source>
        <dbReference type="ARBA" id="ARBA00022840"/>
    </source>
</evidence>
<evidence type="ECO:0000256" key="1">
    <source>
        <dbReference type="ARBA" id="ARBA00003747"/>
    </source>
</evidence>
<dbReference type="PROSITE" id="PS50011">
    <property type="entry name" value="PROTEIN_KINASE_DOM"/>
    <property type="match status" value="1"/>
</dbReference>
<dbReference type="OrthoDB" id="5979581at2759"/>
<keyword evidence="6" id="KW-0418">Kinase</keyword>
<comment type="caution">
    <text evidence="14">The sequence shown here is derived from an EMBL/GenBank/DDBJ whole genome shotgun (WGS) entry which is preliminary data.</text>
</comment>
<comment type="subunit">
    <text evidence="2">Component of the EKC/KEOPS complex composed of at least BUD32, CGI121, GON7, KAE1 and PCC1; the whole complex dimerizes.</text>
</comment>
<dbReference type="PROSITE" id="PS00109">
    <property type="entry name" value="PROTEIN_KINASE_TYR"/>
    <property type="match status" value="1"/>
</dbReference>
<dbReference type="EC" id="2.7.11.1" evidence="3"/>
<comment type="catalytic activity">
    <reaction evidence="12">
        <text>L-seryl-[protein] + ATP = O-phospho-L-seryl-[protein] + ADP + H(+)</text>
        <dbReference type="Rhea" id="RHEA:17989"/>
        <dbReference type="Rhea" id="RHEA-COMP:9863"/>
        <dbReference type="Rhea" id="RHEA-COMP:11604"/>
        <dbReference type="ChEBI" id="CHEBI:15378"/>
        <dbReference type="ChEBI" id="CHEBI:29999"/>
        <dbReference type="ChEBI" id="CHEBI:30616"/>
        <dbReference type="ChEBI" id="CHEBI:83421"/>
        <dbReference type="ChEBI" id="CHEBI:456216"/>
        <dbReference type="EC" id="2.7.11.1"/>
    </reaction>
</comment>
<dbReference type="InterPro" id="IPR000719">
    <property type="entry name" value="Prot_kinase_dom"/>
</dbReference>
<dbReference type="EMBL" id="SKBN01000082">
    <property type="protein sequence ID" value="TGJ83866.1"/>
    <property type="molecule type" value="Genomic_DNA"/>
</dbReference>
<evidence type="ECO:0000256" key="10">
    <source>
        <dbReference type="ARBA" id="ARBA00033194"/>
    </source>
</evidence>
<evidence type="ECO:0000256" key="3">
    <source>
        <dbReference type="ARBA" id="ARBA00012513"/>
    </source>
</evidence>
<proteinExistence type="predicted"/>
<dbReference type="PANTHER" id="PTHR24055">
    <property type="entry name" value="MITOGEN-ACTIVATED PROTEIN KINASE"/>
    <property type="match status" value="1"/>
</dbReference>
<evidence type="ECO:0000256" key="11">
    <source>
        <dbReference type="ARBA" id="ARBA00047899"/>
    </source>
</evidence>
<dbReference type="GO" id="GO:0004674">
    <property type="term" value="F:protein serine/threonine kinase activity"/>
    <property type="evidence" value="ECO:0007669"/>
    <property type="project" value="UniProtKB-KW"/>
</dbReference>
<evidence type="ECO:0000259" key="13">
    <source>
        <dbReference type="PROSITE" id="PS50011"/>
    </source>
</evidence>
<dbReference type="GO" id="GO:0005524">
    <property type="term" value="F:ATP binding"/>
    <property type="evidence" value="ECO:0007669"/>
    <property type="project" value="UniProtKB-KW"/>
</dbReference>
<evidence type="ECO:0000256" key="7">
    <source>
        <dbReference type="ARBA" id="ARBA00022741"/>
    </source>
</evidence>
<evidence type="ECO:0000313" key="14">
    <source>
        <dbReference type="EMBL" id="TGJ83866.1"/>
    </source>
</evidence>
<dbReference type="InterPro" id="IPR008266">
    <property type="entry name" value="Tyr_kinase_AS"/>
</dbReference>
<evidence type="ECO:0000313" key="15">
    <source>
        <dbReference type="Proteomes" id="UP000297716"/>
    </source>
</evidence>
<feature type="domain" description="Protein kinase" evidence="13">
    <location>
        <begin position="1"/>
        <end position="318"/>
    </location>
</feature>
<organism evidence="14 15">
    <name type="scientific">Xylaria hypoxylon</name>
    <dbReference type="NCBI Taxonomy" id="37992"/>
    <lineage>
        <taxon>Eukaryota</taxon>
        <taxon>Fungi</taxon>
        <taxon>Dikarya</taxon>
        <taxon>Ascomycota</taxon>
        <taxon>Pezizomycotina</taxon>
        <taxon>Sordariomycetes</taxon>
        <taxon>Xylariomycetidae</taxon>
        <taxon>Xylariales</taxon>
        <taxon>Xylariaceae</taxon>
        <taxon>Xylaria</taxon>
    </lineage>
</organism>
<dbReference type="SMART" id="SM00220">
    <property type="entry name" value="S_TKc"/>
    <property type="match status" value="1"/>
</dbReference>
<dbReference type="Pfam" id="PF00069">
    <property type="entry name" value="Pkinase"/>
    <property type="match status" value="1"/>
</dbReference>
<dbReference type="Gene3D" id="1.10.510.10">
    <property type="entry name" value="Transferase(Phosphotransferase) domain 1"/>
    <property type="match status" value="1"/>
</dbReference>
<keyword evidence="15" id="KW-1185">Reference proteome</keyword>
<keyword evidence="6" id="KW-0808">Transferase</keyword>
<dbReference type="InterPro" id="IPR011009">
    <property type="entry name" value="Kinase-like_dom_sf"/>
</dbReference>
<evidence type="ECO:0000256" key="4">
    <source>
        <dbReference type="ARBA" id="ARBA00013948"/>
    </source>
</evidence>
<evidence type="ECO:0000256" key="2">
    <source>
        <dbReference type="ARBA" id="ARBA00011534"/>
    </source>
</evidence>